<evidence type="ECO:0000313" key="1">
    <source>
        <dbReference type="EMBL" id="KAK0445065.1"/>
    </source>
</evidence>
<dbReference type="Proteomes" id="UP001175226">
    <property type="component" value="Unassembled WGS sequence"/>
</dbReference>
<comment type="caution">
    <text evidence="1">The sequence shown here is derived from an EMBL/GenBank/DDBJ whole genome shotgun (WGS) entry which is preliminary data.</text>
</comment>
<name>A0AA39JNE4_9AGAR</name>
<keyword evidence="2" id="KW-1185">Reference proteome</keyword>
<sequence>MKKQKVKAKTTDTTNEENELLVQAGGIVEDDEDIKSEFLNIVKTKRNSTDCKPAGVVDVIKIVKKEDPLIMTATQDAFSKWIIPYLHEKVGQLVTPWALLSVKDIQEAVDLEFGRTEYCMGEKSAWIGLTNYHITNFCHEVCVEAEKAVEAFIAEHADQLSTPKLIGQYMAYLIMPTSPGGNIALSPLFMWKVWKNSGAKRRGMFCHELIIQVMAEAHFMVLGPMNNLSTIPYPKGALLLTGQVVKHHCWSGFVFRP</sequence>
<accession>A0AA39JNE4</accession>
<gene>
    <name evidence="1" type="ORF">EV421DRAFT_1902522</name>
</gene>
<reference evidence="1" key="1">
    <citation type="submission" date="2023-06" db="EMBL/GenBank/DDBJ databases">
        <authorList>
            <consortium name="Lawrence Berkeley National Laboratory"/>
            <person name="Ahrendt S."/>
            <person name="Sahu N."/>
            <person name="Indic B."/>
            <person name="Wong-Bajracharya J."/>
            <person name="Merenyi Z."/>
            <person name="Ke H.-M."/>
            <person name="Monk M."/>
            <person name="Kocsube S."/>
            <person name="Drula E."/>
            <person name="Lipzen A."/>
            <person name="Balint B."/>
            <person name="Henrissat B."/>
            <person name="Andreopoulos B."/>
            <person name="Martin F.M."/>
            <person name="Harder C.B."/>
            <person name="Rigling D."/>
            <person name="Ford K.L."/>
            <person name="Foster G.D."/>
            <person name="Pangilinan J."/>
            <person name="Papanicolaou A."/>
            <person name="Barry K."/>
            <person name="LaButti K."/>
            <person name="Viragh M."/>
            <person name="Koriabine M."/>
            <person name="Yan M."/>
            <person name="Riley R."/>
            <person name="Champramary S."/>
            <person name="Plett K.L."/>
            <person name="Tsai I.J."/>
            <person name="Slot J."/>
            <person name="Sipos G."/>
            <person name="Plett J."/>
            <person name="Nagy L.G."/>
            <person name="Grigoriev I.V."/>
        </authorList>
    </citation>
    <scope>NUCLEOTIDE SEQUENCE</scope>
    <source>
        <strain evidence="1">FPL87.14</strain>
    </source>
</reference>
<evidence type="ECO:0000313" key="2">
    <source>
        <dbReference type="Proteomes" id="UP001175226"/>
    </source>
</evidence>
<organism evidence="1 2">
    <name type="scientific">Armillaria borealis</name>
    <dbReference type="NCBI Taxonomy" id="47425"/>
    <lineage>
        <taxon>Eukaryota</taxon>
        <taxon>Fungi</taxon>
        <taxon>Dikarya</taxon>
        <taxon>Basidiomycota</taxon>
        <taxon>Agaricomycotina</taxon>
        <taxon>Agaricomycetes</taxon>
        <taxon>Agaricomycetidae</taxon>
        <taxon>Agaricales</taxon>
        <taxon>Marasmiineae</taxon>
        <taxon>Physalacriaceae</taxon>
        <taxon>Armillaria</taxon>
    </lineage>
</organism>
<proteinExistence type="predicted"/>
<protein>
    <submittedName>
        <fullName evidence="1">Uncharacterized protein</fullName>
    </submittedName>
</protein>
<dbReference type="EMBL" id="JAUEPT010000017">
    <property type="protein sequence ID" value="KAK0445065.1"/>
    <property type="molecule type" value="Genomic_DNA"/>
</dbReference>
<dbReference type="AlphaFoldDB" id="A0AA39JNE4"/>